<reference evidence="3" key="1">
    <citation type="submission" date="2016-10" db="EMBL/GenBank/DDBJ databases">
        <authorList>
            <person name="Varghese N."/>
            <person name="Submissions S."/>
        </authorList>
    </citation>
    <scope>NUCLEOTIDE SEQUENCE [LARGE SCALE GENOMIC DNA]</scope>
    <source>
        <strain evidence="3">CGMCC 4.5579</strain>
    </source>
</reference>
<evidence type="ECO:0000256" key="1">
    <source>
        <dbReference type="SAM" id="MobiDB-lite"/>
    </source>
</evidence>
<gene>
    <name evidence="2" type="ORF">SAMN05421810_102813</name>
</gene>
<dbReference type="AlphaFoldDB" id="A0A1I5QZ08"/>
<keyword evidence="3" id="KW-1185">Reference proteome</keyword>
<evidence type="ECO:0000313" key="3">
    <source>
        <dbReference type="Proteomes" id="UP000198727"/>
    </source>
</evidence>
<proteinExistence type="predicted"/>
<accession>A0A1I5QZ08</accession>
<dbReference type="EMBL" id="FOWW01000002">
    <property type="protein sequence ID" value="SFP51544.1"/>
    <property type="molecule type" value="Genomic_DNA"/>
</dbReference>
<protein>
    <submittedName>
        <fullName evidence="2">Uncharacterized protein</fullName>
    </submittedName>
</protein>
<dbReference type="Proteomes" id="UP000198727">
    <property type="component" value="Unassembled WGS sequence"/>
</dbReference>
<feature type="region of interest" description="Disordered" evidence="1">
    <location>
        <begin position="71"/>
        <end position="96"/>
    </location>
</feature>
<evidence type="ECO:0000313" key="2">
    <source>
        <dbReference type="EMBL" id="SFP51544.1"/>
    </source>
</evidence>
<dbReference type="RefSeq" id="WP_177216900.1">
    <property type="nucleotide sequence ID" value="NZ_FOWW01000002.1"/>
</dbReference>
<organism evidence="2 3">
    <name type="scientific">Amycolatopsis arida</name>
    <dbReference type="NCBI Taxonomy" id="587909"/>
    <lineage>
        <taxon>Bacteria</taxon>
        <taxon>Bacillati</taxon>
        <taxon>Actinomycetota</taxon>
        <taxon>Actinomycetes</taxon>
        <taxon>Pseudonocardiales</taxon>
        <taxon>Pseudonocardiaceae</taxon>
        <taxon>Amycolatopsis</taxon>
    </lineage>
</organism>
<sequence>MPIIYARLLPQHATGESARCTHLVVLPANGALPSALVALCGMSFPPGVLENLPEIGGAPCTACLATPGPTPAGGPPVRRPSPHPRRGPAIPAGRTSAVGLRETRLVHRVPAHPLASVLDGRTVVITTCGVLGWLLRDEPPTTWPRCTSCHDTRRTPPAPE</sequence>
<name>A0A1I5QZ08_9PSEU</name>